<dbReference type="Proteomes" id="UP001159363">
    <property type="component" value="Chromosome 3"/>
</dbReference>
<gene>
    <name evidence="1" type="ORF">PR048_010125</name>
</gene>
<evidence type="ECO:0000313" key="2">
    <source>
        <dbReference type="Proteomes" id="UP001159363"/>
    </source>
</evidence>
<organism evidence="1 2">
    <name type="scientific">Dryococelus australis</name>
    <dbReference type="NCBI Taxonomy" id="614101"/>
    <lineage>
        <taxon>Eukaryota</taxon>
        <taxon>Metazoa</taxon>
        <taxon>Ecdysozoa</taxon>
        <taxon>Arthropoda</taxon>
        <taxon>Hexapoda</taxon>
        <taxon>Insecta</taxon>
        <taxon>Pterygota</taxon>
        <taxon>Neoptera</taxon>
        <taxon>Polyneoptera</taxon>
        <taxon>Phasmatodea</taxon>
        <taxon>Verophasmatodea</taxon>
        <taxon>Anareolatae</taxon>
        <taxon>Phasmatidae</taxon>
        <taxon>Eurycanthinae</taxon>
        <taxon>Dryococelus</taxon>
    </lineage>
</organism>
<evidence type="ECO:0000313" key="1">
    <source>
        <dbReference type="EMBL" id="KAJ8890616.1"/>
    </source>
</evidence>
<proteinExistence type="predicted"/>
<name>A0ABQ9I2M2_9NEOP</name>
<reference evidence="1 2" key="1">
    <citation type="submission" date="2023-02" db="EMBL/GenBank/DDBJ databases">
        <title>LHISI_Scaffold_Assembly.</title>
        <authorList>
            <person name="Stuart O.P."/>
            <person name="Cleave R."/>
            <person name="Magrath M.J.L."/>
            <person name="Mikheyev A.S."/>
        </authorList>
    </citation>
    <scope>NUCLEOTIDE SEQUENCE [LARGE SCALE GENOMIC DNA]</scope>
    <source>
        <strain evidence="1">Daus_M_001</strain>
        <tissue evidence="1">Leg muscle</tissue>
    </source>
</reference>
<protein>
    <submittedName>
        <fullName evidence="1">Uncharacterized protein</fullName>
    </submittedName>
</protein>
<comment type="caution">
    <text evidence="1">The sequence shown here is derived from an EMBL/GenBank/DDBJ whole genome shotgun (WGS) entry which is preliminary data.</text>
</comment>
<sequence>MGEASSLDEDFRARAHYLARAIPSTAARGRRGLHQLASGSSFLGASPLHSAVNRTAHQSRVRSPKGVAVFSRRRSSAEMLQKEKWTSGTMRPKSYDFRPYTRYENPSNEQTRLTFVSSHDFQWWRFCNSLGRLEIVSIVRASTGLSIRRFANPIYRRRIFIIPDDEGNMARVYRATKSRATPELRCFARGLQLWQLNPLLATSTFSFAQASFSGRRVPALRLKCVLWDGNGVECAYTLRNETGRGGVVVRLLASHQGEPGSLPDIACGKRAGRRRWSEGFLRNLQFPPLHSPHFTLIGSQDLDIKSHPNLFTHPPPAPSSMSPRAAPVCPCCSRDVDRGGRDPWLWGRRRHTHHRQKATPPSPSIFLALTYQAPCYAHDLWKLPARKTQILYSMSRKQQRYANPFSDWLCEELEVALVSVRLAKQLPIGWVARLACRLPGADWRTPFRSSNYTILLGCLQQLKCYQLLASRNTARLGVPDTFGNCVLILTRRVLLAPPVRQIISSIVTCSSNAVQTRSGLDPRPGHSGLGIVPNIAVGRWYFSFSGISRFPRPFILALLRSILTSVTLIGSEDLAVECRPNFFTHSLTLFKLLTFTFVNNISKVHYPYEHVILTGSLTEMHAIATNIGYSGLVVRSLASHHSEAGSIASGIDPRIIDYGKHGRRFRKSVGFLETSRFSYHRVTSLLHIHLASPLLPVLKYFRRCDHAAIFVWAGETGVARENPHTSGIVQHDSHVQKSGGDLAGNQTRLALVVGKLSNYCITRQWNAMVGENLEHPEEALRPVVPAKSSKLPAFENFGVESPGNEPDLTRTTQQGMFDAFSLLSIEADTLRKISVEDPFKAFVNSKIGFGCAGDTAVGFAHYQHTGGSGGTIASALVPLQGDPGSFPSGIASGLSHVRIVLTDAACRRALSGYPRLPLPGTSAPLHPRVSLHVMCRDDRHLRFARSWDDAGMAENYIRRRMPHLIEILLN</sequence>
<dbReference type="EMBL" id="JARBHB010000003">
    <property type="protein sequence ID" value="KAJ8890616.1"/>
    <property type="molecule type" value="Genomic_DNA"/>
</dbReference>
<accession>A0ABQ9I2M2</accession>
<keyword evidence="2" id="KW-1185">Reference proteome</keyword>